<dbReference type="PANTHER" id="PTHR45339">
    <property type="entry name" value="HYBRID SIGNAL TRANSDUCTION HISTIDINE KINASE J"/>
    <property type="match status" value="1"/>
</dbReference>
<dbReference type="Proteomes" id="UP001239909">
    <property type="component" value="Unassembled WGS sequence"/>
</dbReference>
<reference evidence="5 6" key="1">
    <citation type="submission" date="2023-04" db="EMBL/GenBank/DDBJ databases">
        <title>Marinoamorphus aggregata gen. nov., sp. Nov., isolate from tissue of brittle star Ophioplocus japonicus.</title>
        <authorList>
            <person name="Kawano K."/>
            <person name="Sawayama S."/>
            <person name="Nakagawa S."/>
        </authorList>
    </citation>
    <scope>NUCLEOTIDE SEQUENCE [LARGE SCALE GENOMIC DNA]</scope>
    <source>
        <strain evidence="5 6">NKW23</strain>
    </source>
</reference>
<dbReference type="PROSITE" id="PS50110">
    <property type="entry name" value="RESPONSE_REGULATORY"/>
    <property type="match status" value="1"/>
</dbReference>
<evidence type="ECO:0000313" key="6">
    <source>
        <dbReference type="Proteomes" id="UP001239909"/>
    </source>
</evidence>
<comment type="caution">
    <text evidence="5">The sequence shown here is derived from an EMBL/GenBank/DDBJ whole genome shotgun (WGS) entry which is preliminary data.</text>
</comment>
<dbReference type="SMART" id="SM00448">
    <property type="entry name" value="REC"/>
    <property type="match status" value="1"/>
</dbReference>
<dbReference type="RefSeq" id="WP_285671260.1">
    <property type="nucleotide sequence ID" value="NZ_BSYI01000011.1"/>
</dbReference>
<proteinExistence type="predicted"/>
<feature type="domain" description="Response regulatory" evidence="4">
    <location>
        <begin position="283"/>
        <end position="402"/>
    </location>
</feature>
<evidence type="ECO:0000256" key="2">
    <source>
        <dbReference type="ARBA" id="ARBA00023012"/>
    </source>
</evidence>
<name>A0ABQ6LNW2_9RHOB</name>
<keyword evidence="1 3" id="KW-0597">Phosphoprotein</keyword>
<feature type="modified residue" description="4-aspartylphosphate" evidence="3">
    <location>
        <position position="332"/>
    </location>
</feature>
<gene>
    <name evidence="5" type="ORF">LNKW23_16910</name>
</gene>
<evidence type="ECO:0000313" key="5">
    <source>
        <dbReference type="EMBL" id="GMG82478.1"/>
    </source>
</evidence>
<evidence type="ECO:0000256" key="3">
    <source>
        <dbReference type="PROSITE-ProRule" id="PRU00169"/>
    </source>
</evidence>
<dbReference type="InterPro" id="IPR011006">
    <property type="entry name" value="CheY-like_superfamily"/>
</dbReference>
<dbReference type="CDD" id="cd17546">
    <property type="entry name" value="REC_hyHK_CKI1_RcsC-like"/>
    <property type="match status" value="1"/>
</dbReference>
<evidence type="ECO:0000256" key="1">
    <source>
        <dbReference type="ARBA" id="ARBA00022553"/>
    </source>
</evidence>
<keyword evidence="6" id="KW-1185">Reference proteome</keyword>
<dbReference type="Gene3D" id="3.30.450.20">
    <property type="entry name" value="PAS domain"/>
    <property type="match status" value="1"/>
</dbReference>
<sequence length="410" mass="43635">MDLPGLQTCWIEPAPDRAGDPIFGVRIERWREPDFWQGALHPEDRRAILAACRAGAAAGVPFLVDYRLIGPGGSTRRIRERLIRRETGSGPRLRGEMDELPVCGVAPGPALPAVPEPRPCDPAEIARTVLAGIEALAAEAEQGPGGRLAGVLAPGAAPRIALSVLPEVPERLLADPDYLRRILELIFADGLASGARGELAMRLLAEPGALVLRMTLASPAPRRPHDPGRARRIAELLALVETLGGSVGFDCAAGGPHRSTVRLPRIEAQEPAARGTAGSGQLRLLYAEDDVTSAQVMAALLGLQGLAAEIAINGEDAVAMYRAGRFDMVLVDPNMPLLDGLAATRRIREIEAMEARPRVPIAAVSASDDAETRRACRAAGMDAYLAKPVRLDQLRALIERFAPRRGGPHG</sequence>
<dbReference type="EMBL" id="BSYI01000011">
    <property type="protein sequence ID" value="GMG82478.1"/>
    <property type="molecule type" value="Genomic_DNA"/>
</dbReference>
<dbReference type="SUPFAM" id="SSF52172">
    <property type="entry name" value="CheY-like"/>
    <property type="match status" value="1"/>
</dbReference>
<dbReference type="Pfam" id="PF00072">
    <property type="entry name" value="Response_reg"/>
    <property type="match status" value="1"/>
</dbReference>
<dbReference type="Gene3D" id="3.40.50.2300">
    <property type="match status" value="1"/>
</dbReference>
<organism evidence="5 6">
    <name type="scientific">Paralimibaculum aggregatum</name>
    <dbReference type="NCBI Taxonomy" id="3036245"/>
    <lineage>
        <taxon>Bacteria</taxon>
        <taxon>Pseudomonadati</taxon>
        <taxon>Pseudomonadota</taxon>
        <taxon>Alphaproteobacteria</taxon>
        <taxon>Rhodobacterales</taxon>
        <taxon>Paracoccaceae</taxon>
        <taxon>Paralimibaculum</taxon>
    </lineage>
</organism>
<dbReference type="PANTHER" id="PTHR45339:SF1">
    <property type="entry name" value="HYBRID SIGNAL TRANSDUCTION HISTIDINE KINASE J"/>
    <property type="match status" value="1"/>
</dbReference>
<evidence type="ECO:0000259" key="4">
    <source>
        <dbReference type="PROSITE" id="PS50110"/>
    </source>
</evidence>
<dbReference type="InterPro" id="IPR001789">
    <property type="entry name" value="Sig_transdc_resp-reg_receiver"/>
</dbReference>
<protein>
    <recommendedName>
        <fullName evidence="4">Response regulatory domain-containing protein</fullName>
    </recommendedName>
</protein>
<keyword evidence="2" id="KW-0902">Two-component regulatory system</keyword>
<accession>A0ABQ6LNW2</accession>